<evidence type="ECO:0000313" key="1">
    <source>
        <dbReference type="EMBL" id="MEW9502384.1"/>
    </source>
</evidence>
<gene>
    <name evidence="1" type="ORF">AB1471_11315</name>
</gene>
<comment type="caution">
    <text evidence="1">The sequence shown here is derived from an EMBL/GenBank/DDBJ whole genome shotgun (WGS) entry which is preliminary data.</text>
</comment>
<evidence type="ECO:0000313" key="2">
    <source>
        <dbReference type="Proteomes" id="UP001556040"/>
    </source>
</evidence>
<dbReference type="RefSeq" id="WP_367779877.1">
    <property type="nucleotide sequence ID" value="NZ_JBFMIA010000010.1"/>
</dbReference>
<proteinExistence type="predicted"/>
<sequence>MSEKGSEPNAFTYILAFVAKEEVRILQSSNRGCNDIVLVIRRRPKRPKI</sequence>
<organism evidence="1 2">
    <name type="scientific">Jeotgalibacillus marinus</name>
    <dbReference type="NCBI Taxonomy" id="86667"/>
    <lineage>
        <taxon>Bacteria</taxon>
        <taxon>Bacillati</taxon>
        <taxon>Bacillota</taxon>
        <taxon>Bacilli</taxon>
        <taxon>Bacillales</taxon>
        <taxon>Caryophanaceae</taxon>
        <taxon>Jeotgalibacillus</taxon>
    </lineage>
</organism>
<dbReference type="EMBL" id="JBFMIA010000010">
    <property type="protein sequence ID" value="MEW9502384.1"/>
    <property type="molecule type" value="Genomic_DNA"/>
</dbReference>
<protein>
    <submittedName>
        <fullName evidence="1">Uncharacterized protein</fullName>
    </submittedName>
</protein>
<dbReference type="Proteomes" id="UP001556040">
    <property type="component" value="Unassembled WGS sequence"/>
</dbReference>
<name>A0ABV3Q637_9BACL</name>
<keyword evidence="2" id="KW-1185">Reference proteome</keyword>
<accession>A0ABV3Q637</accession>
<reference evidence="1 2" key="1">
    <citation type="journal article" date="1979" name="Int. J. Syst. Evol. Microbiol.">
        <title>Bacillus globisporus subsp. marinus subsp. nov.</title>
        <authorList>
            <person name="Liu H."/>
        </authorList>
    </citation>
    <scope>NUCLEOTIDE SEQUENCE [LARGE SCALE GENOMIC DNA]</scope>
    <source>
        <strain evidence="1 2">DSM 1297</strain>
    </source>
</reference>